<dbReference type="Gene3D" id="3.50.30.30">
    <property type="match status" value="1"/>
</dbReference>
<reference evidence="3 4" key="1">
    <citation type="submission" date="2016-10" db="EMBL/GenBank/DDBJ databases">
        <authorList>
            <person name="de Groot N.N."/>
        </authorList>
    </citation>
    <scope>NUCLEOTIDE SEQUENCE [LARGE SCALE GENOMIC DNA]</scope>
    <source>
        <strain evidence="3 4">GAS232</strain>
    </source>
</reference>
<organism evidence="3 4">
    <name type="scientific">Terriglobus roseus</name>
    <dbReference type="NCBI Taxonomy" id="392734"/>
    <lineage>
        <taxon>Bacteria</taxon>
        <taxon>Pseudomonadati</taxon>
        <taxon>Acidobacteriota</taxon>
        <taxon>Terriglobia</taxon>
        <taxon>Terriglobales</taxon>
        <taxon>Acidobacteriaceae</taxon>
        <taxon>Terriglobus</taxon>
    </lineage>
</organism>
<evidence type="ECO:0000256" key="1">
    <source>
        <dbReference type="SAM" id="MobiDB-lite"/>
    </source>
</evidence>
<protein>
    <submittedName>
        <fullName evidence="3">Peptidase family M28</fullName>
    </submittedName>
</protein>
<dbReference type="RefSeq" id="WP_083346429.1">
    <property type="nucleotide sequence ID" value="NZ_LT629690.1"/>
</dbReference>
<gene>
    <name evidence="3" type="ORF">SAMN05444167_3675</name>
</gene>
<name>A0A1G7PYG2_9BACT</name>
<feature type="domain" description="Peptidase M28" evidence="2">
    <location>
        <begin position="257"/>
        <end position="475"/>
    </location>
</feature>
<dbReference type="Proteomes" id="UP000182427">
    <property type="component" value="Chromosome I"/>
</dbReference>
<dbReference type="SUPFAM" id="SSF53187">
    <property type="entry name" value="Zn-dependent exopeptidases"/>
    <property type="match status" value="1"/>
</dbReference>
<dbReference type="AlphaFoldDB" id="A0A1G7PYG2"/>
<dbReference type="OrthoDB" id="345880at2"/>
<dbReference type="EMBL" id="LT629690">
    <property type="protein sequence ID" value="SDF91305.1"/>
    <property type="molecule type" value="Genomic_DNA"/>
</dbReference>
<dbReference type="Gene3D" id="3.40.630.10">
    <property type="entry name" value="Zn peptidases"/>
    <property type="match status" value="1"/>
</dbReference>
<keyword evidence="4" id="KW-1185">Reference proteome</keyword>
<evidence type="ECO:0000259" key="2">
    <source>
        <dbReference type="Pfam" id="PF04389"/>
    </source>
</evidence>
<dbReference type="PANTHER" id="PTHR10404:SF46">
    <property type="entry name" value="VACUOLAR PROTEIN SORTING-ASSOCIATED PROTEIN 70"/>
    <property type="match status" value="1"/>
</dbReference>
<sequence>MKTKWIAAVAGIALVGCHAGVLMGQEKEDRTLLTQEQMTAIINEVSGERAMHNVMEQVPYQFVRPPSEYQGHFREAEAVAKMAKEYGFSKVSIEDYPSGTTYQPTVGELWTTSPKSVKIYDVHDIPETLASTNANGDISADLVDVGQGTAKDFEGKDVKGKFVLSLAPSGLAQIYNRAVDAGAIGVVGISAIGAGDRAVDYPNEVVWTTVVAKPGTVAWAVSPRVARELETQLNRGQKVTIRSITKSEQVPNKQELVHAEIPGDGSTTQEVAIGGHLFEAYIKQGANDDNSGVALTLEVGRAYLKLIAEGKLPKPKRTINFQWVQEISGTNAWFNAHPEKAKVIIGDLNFDMEALRLTASRSLWILQRTPDTFPSYINDIGQSMLEYIAEVSRERVRYRGTGYGASQPVESPNGSQDAFYIKVDKHYGSSDHVTYMQHGIPAIMFITWPDMWYHSSQDTPDKQDPTQYKRAAAVATGSLAALASGTDEEAARILNENLGRGLARMGESHTKGLGYIADAADAASLNTAYKEARIAILHQAAVEKGVVDSASVLWTNTDTGKKSTSSFAPLIDARATELLAEVKAAYTLQAAQRGITPSEPVQTAEEKEAAGILVESVARAGGPGGPGGGAGGGRRGGPPTGPQLPTEMNAEFQLLLPKHMTALEIRDFLSGEFTPLPLADLMEVLHAREKAGMVKLTQKPAEAPVAAKGKKKK</sequence>
<dbReference type="InterPro" id="IPR039373">
    <property type="entry name" value="Peptidase_M28B"/>
</dbReference>
<dbReference type="SUPFAM" id="SSF52025">
    <property type="entry name" value="PA domain"/>
    <property type="match status" value="1"/>
</dbReference>
<feature type="region of interest" description="Disordered" evidence="1">
    <location>
        <begin position="618"/>
        <end position="645"/>
    </location>
</feature>
<dbReference type="InterPro" id="IPR046450">
    <property type="entry name" value="PA_dom_sf"/>
</dbReference>
<evidence type="ECO:0000313" key="4">
    <source>
        <dbReference type="Proteomes" id="UP000182427"/>
    </source>
</evidence>
<dbReference type="InterPro" id="IPR007484">
    <property type="entry name" value="Peptidase_M28"/>
</dbReference>
<dbReference type="PANTHER" id="PTHR10404">
    <property type="entry name" value="N-ACETYLATED-ALPHA-LINKED ACIDIC DIPEPTIDASE"/>
    <property type="match status" value="1"/>
</dbReference>
<dbReference type="PROSITE" id="PS51257">
    <property type="entry name" value="PROKAR_LIPOPROTEIN"/>
    <property type="match status" value="1"/>
</dbReference>
<feature type="compositionally biased region" description="Gly residues" evidence="1">
    <location>
        <begin position="621"/>
        <end position="638"/>
    </location>
</feature>
<accession>A0A1G7PYG2</accession>
<dbReference type="Pfam" id="PF04389">
    <property type="entry name" value="Peptidase_M28"/>
    <property type="match status" value="1"/>
</dbReference>
<evidence type="ECO:0000313" key="3">
    <source>
        <dbReference type="EMBL" id="SDF91305.1"/>
    </source>
</evidence>
<proteinExistence type="predicted"/>